<organism evidence="2 3">
    <name type="scientific">Aceticella autotrophica</name>
    <dbReference type="NCBI Taxonomy" id="2755338"/>
    <lineage>
        <taxon>Bacteria</taxon>
        <taxon>Bacillati</taxon>
        <taxon>Bacillota</taxon>
        <taxon>Clostridia</taxon>
        <taxon>Thermoanaerobacterales</taxon>
        <taxon>Thermoanaerobacteraceae</taxon>
        <taxon>Aceticella</taxon>
    </lineage>
</organism>
<keyword evidence="1" id="KW-0812">Transmembrane</keyword>
<dbReference type="EMBL" id="CP060096">
    <property type="protein sequence ID" value="QSZ26861.1"/>
    <property type="molecule type" value="Genomic_DNA"/>
</dbReference>
<name>A0A975GA49_9THEO</name>
<dbReference type="KEGG" id="aaut:ACETAC_08255"/>
<proteinExistence type="predicted"/>
<dbReference type="Proteomes" id="UP000671913">
    <property type="component" value="Chromosome"/>
</dbReference>
<feature type="transmembrane region" description="Helical" evidence="1">
    <location>
        <begin position="66"/>
        <end position="86"/>
    </location>
</feature>
<dbReference type="InterPro" id="IPR010001">
    <property type="entry name" value="BofA"/>
</dbReference>
<keyword evidence="1" id="KW-0472">Membrane</keyword>
<feature type="transmembrane region" description="Helical" evidence="1">
    <location>
        <begin position="38"/>
        <end position="60"/>
    </location>
</feature>
<feature type="transmembrane region" description="Helical" evidence="1">
    <location>
        <begin position="6"/>
        <end position="31"/>
    </location>
</feature>
<reference evidence="2" key="1">
    <citation type="submission" date="2020-08" db="EMBL/GenBank/DDBJ databases">
        <title>Genomic insights into the carbon and energy metabolism of the first obligate autotrophic acetogenic bacterium Aceticella autotrophica gen. nov., sp. nov.</title>
        <authorList>
            <person name="Toshchakov S.V."/>
            <person name="Elcheninov A.G."/>
            <person name="Kublanov I.V."/>
            <person name="Frolov E.N."/>
            <person name="Lebedinsky A.V."/>
        </authorList>
    </citation>
    <scope>NUCLEOTIDE SEQUENCE</scope>
    <source>
        <strain evidence="2">3443-3Ac</strain>
    </source>
</reference>
<evidence type="ECO:0000313" key="3">
    <source>
        <dbReference type="Proteomes" id="UP000671913"/>
    </source>
</evidence>
<protein>
    <submittedName>
        <fullName evidence="2">Pro-sigmaK processing inhibitor BofA family protein</fullName>
    </submittedName>
</protein>
<dbReference type="Pfam" id="PF07441">
    <property type="entry name" value="BofA"/>
    <property type="match status" value="1"/>
</dbReference>
<keyword evidence="1" id="KW-1133">Transmembrane helix</keyword>
<gene>
    <name evidence="2" type="ORF">ACETAC_08255</name>
</gene>
<dbReference type="AlphaFoldDB" id="A0A975GA49"/>
<evidence type="ECO:0000313" key="2">
    <source>
        <dbReference type="EMBL" id="QSZ26861.1"/>
    </source>
</evidence>
<evidence type="ECO:0000256" key="1">
    <source>
        <dbReference type="SAM" id="Phobius"/>
    </source>
</evidence>
<dbReference type="RefSeq" id="WP_284679553.1">
    <property type="nucleotide sequence ID" value="NZ_CP060096.1"/>
</dbReference>
<accession>A0A975GA49</accession>
<dbReference type="NCBIfam" id="TIGR02862">
    <property type="entry name" value="spore_BofA"/>
    <property type="match status" value="1"/>
</dbReference>
<sequence>MIGTGILSFMIGIIVLAFLVWLFGISLKILFRFIINSIIGFAFLIIFNFFGAIIGIHLPITILTSFIVGVFGIPGILILIILKYVFCLI</sequence>
<keyword evidence="3" id="KW-1185">Reference proteome</keyword>